<organism evidence="1 2">
    <name type="scientific">Lupinus albus</name>
    <name type="common">White lupine</name>
    <name type="synonym">Lupinus termis</name>
    <dbReference type="NCBI Taxonomy" id="3870"/>
    <lineage>
        <taxon>Eukaryota</taxon>
        <taxon>Viridiplantae</taxon>
        <taxon>Streptophyta</taxon>
        <taxon>Embryophyta</taxon>
        <taxon>Tracheophyta</taxon>
        <taxon>Spermatophyta</taxon>
        <taxon>Magnoliopsida</taxon>
        <taxon>eudicotyledons</taxon>
        <taxon>Gunneridae</taxon>
        <taxon>Pentapetalae</taxon>
        <taxon>rosids</taxon>
        <taxon>fabids</taxon>
        <taxon>Fabales</taxon>
        <taxon>Fabaceae</taxon>
        <taxon>Papilionoideae</taxon>
        <taxon>50 kb inversion clade</taxon>
        <taxon>genistoids sensu lato</taxon>
        <taxon>core genistoids</taxon>
        <taxon>Genisteae</taxon>
        <taxon>Lupinus</taxon>
    </lineage>
</organism>
<reference evidence="2" key="1">
    <citation type="journal article" date="2020" name="Nat. Commun.">
        <title>Genome sequence of the cluster root forming white lupin.</title>
        <authorList>
            <person name="Hufnagel B."/>
            <person name="Marques A."/>
            <person name="Soriano A."/>
            <person name="Marques L."/>
            <person name="Divol F."/>
            <person name="Doumas P."/>
            <person name="Sallet E."/>
            <person name="Mancinotti D."/>
            <person name="Carrere S."/>
            <person name="Marande W."/>
            <person name="Arribat S."/>
            <person name="Keller J."/>
            <person name="Huneau C."/>
            <person name="Blein T."/>
            <person name="Aime D."/>
            <person name="Laguerre M."/>
            <person name="Taylor J."/>
            <person name="Schubert V."/>
            <person name="Nelson M."/>
            <person name="Geu-Flores F."/>
            <person name="Crespi M."/>
            <person name="Gallardo-Guerrero K."/>
            <person name="Delaux P.-M."/>
            <person name="Salse J."/>
            <person name="Berges H."/>
            <person name="Guyot R."/>
            <person name="Gouzy J."/>
            <person name="Peret B."/>
        </authorList>
    </citation>
    <scope>NUCLEOTIDE SEQUENCE [LARGE SCALE GENOMIC DNA]</scope>
    <source>
        <strain evidence="2">cv. Amiga</strain>
    </source>
</reference>
<dbReference type="EMBL" id="WOCE01000015">
    <property type="protein sequence ID" value="KAE9598761.1"/>
    <property type="molecule type" value="Genomic_DNA"/>
</dbReference>
<evidence type="ECO:0000313" key="1">
    <source>
        <dbReference type="EMBL" id="KAE9598761.1"/>
    </source>
</evidence>
<evidence type="ECO:0000313" key="2">
    <source>
        <dbReference type="Proteomes" id="UP000447434"/>
    </source>
</evidence>
<accession>A0A6A4PAC8</accession>
<comment type="caution">
    <text evidence="1">The sequence shown here is derived from an EMBL/GenBank/DDBJ whole genome shotgun (WGS) entry which is preliminary data.</text>
</comment>
<gene>
    <name evidence="1" type="ORF">Lalb_Chr15g0084411</name>
</gene>
<dbReference type="AlphaFoldDB" id="A0A6A4PAC8"/>
<dbReference type="Proteomes" id="UP000447434">
    <property type="component" value="Chromosome 15"/>
</dbReference>
<protein>
    <submittedName>
        <fullName evidence="1">Uncharacterized protein</fullName>
    </submittedName>
</protein>
<proteinExistence type="predicted"/>
<sequence length="52" mass="6427">MKIISCHINKQYDRFENYNSPRRILFPTHFCINHKSHTQIIQLNIYTYIIEM</sequence>
<name>A0A6A4PAC8_LUPAL</name>
<keyword evidence="2" id="KW-1185">Reference proteome</keyword>